<evidence type="ECO:0000256" key="5">
    <source>
        <dbReference type="ARBA" id="ARBA00022490"/>
    </source>
</evidence>
<evidence type="ECO:0000313" key="13">
    <source>
        <dbReference type="Proteomes" id="UP000194440"/>
    </source>
</evidence>
<dbReference type="FunFam" id="3.40.630.20:FF:000001">
    <property type="entry name" value="Pyrrolidone-carboxylate peptidase"/>
    <property type="match status" value="1"/>
</dbReference>
<organism evidence="12 13">
    <name type="scientific">Acidovorax carolinensis</name>
    <dbReference type="NCBI Taxonomy" id="553814"/>
    <lineage>
        <taxon>Bacteria</taxon>
        <taxon>Pseudomonadati</taxon>
        <taxon>Pseudomonadota</taxon>
        <taxon>Betaproteobacteria</taxon>
        <taxon>Burkholderiales</taxon>
        <taxon>Comamonadaceae</taxon>
        <taxon>Acidovorax</taxon>
    </lineage>
</organism>
<dbReference type="EMBL" id="CP021366">
    <property type="protein sequence ID" value="ART58320.1"/>
    <property type="molecule type" value="Genomic_DNA"/>
</dbReference>
<dbReference type="PANTHER" id="PTHR23402:SF1">
    <property type="entry name" value="PYROGLUTAMYL-PEPTIDASE I"/>
    <property type="match status" value="1"/>
</dbReference>
<dbReference type="InterPro" id="IPR016125">
    <property type="entry name" value="Peptidase_C15-like"/>
</dbReference>
<evidence type="ECO:0000256" key="4">
    <source>
        <dbReference type="ARBA" id="ARBA00006641"/>
    </source>
</evidence>
<dbReference type="InterPro" id="IPR029762">
    <property type="entry name" value="PGP-I_bact-type"/>
</dbReference>
<evidence type="ECO:0000256" key="10">
    <source>
        <dbReference type="PROSITE-ProRule" id="PRU10076"/>
    </source>
</evidence>
<dbReference type="EC" id="3.4.19.3" evidence="9"/>
<dbReference type="KEGG" id="acis:CBP35_13830"/>
<dbReference type="PROSITE" id="PS01333">
    <property type="entry name" value="PYRASE_GLU"/>
    <property type="match status" value="1"/>
</dbReference>
<dbReference type="HAMAP" id="MF_00417">
    <property type="entry name" value="Pyrrolid_peptidase"/>
    <property type="match status" value="1"/>
</dbReference>
<dbReference type="InterPro" id="IPR000816">
    <property type="entry name" value="Peptidase_C15"/>
</dbReference>
<dbReference type="PROSITE" id="PS01334">
    <property type="entry name" value="PYRASE_CYS"/>
    <property type="match status" value="1"/>
</dbReference>
<dbReference type="Gene3D" id="3.40.630.20">
    <property type="entry name" value="Peptidase C15, pyroglutamyl peptidase I-like"/>
    <property type="match status" value="1"/>
</dbReference>
<reference evidence="12" key="1">
    <citation type="submission" date="2017-05" db="EMBL/GenBank/DDBJ databases">
        <title>Polyphasic characterization of four soil-derived phenanthrene-degrading Acidovorax strains and proposal of Acidovorax phenanthrenivorans sp. nov.</title>
        <authorList>
            <person name="Singleton D."/>
            <person name="Lee J."/>
            <person name="Dickey A.N."/>
            <person name="Stroud A."/>
            <person name="Scholl E.H."/>
            <person name="Wright F.A."/>
            <person name="Aitken M.D."/>
        </authorList>
    </citation>
    <scope>NUCLEOTIDE SEQUENCE</scope>
    <source>
        <strain evidence="12">P4</strain>
    </source>
</reference>
<evidence type="ECO:0000256" key="9">
    <source>
        <dbReference type="HAMAP-Rule" id="MF_00417"/>
    </source>
</evidence>
<dbReference type="NCBIfam" id="TIGR00504">
    <property type="entry name" value="pyro_pdase"/>
    <property type="match status" value="1"/>
</dbReference>
<evidence type="ECO:0000256" key="2">
    <source>
        <dbReference type="ARBA" id="ARBA00002280"/>
    </source>
</evidence>
<gene>
    <name evidence="9" type="primary">pcp</name>
    <name evidence="12" type="ORF">CBP36_05105</name>
</gene>
<evidence type="ECO:0000256" key="6">
    <source>
        <dbReference type="ARBA" id="ARBA00022670"/>
    </source>
</evidence>
<dbReference type="InterPro" id="IPR036440">
    <property type="entry name" value="Peptidase_C15-like_sf"/>
</dbReference>
<evidence type="ECO:0000256" key="8">
    <source>
        <dbReference type="ARBA" id="ARBA00022807"/>
    </source>
</evidence>
<dbReference type="GO" id="GO:0005829">
    <property type="term" value="C:cytosol"/>
    <property type="evidence" value="ECO:0007669"/>
    <property type="project" value="InterPro"/>
</dbReference>
<name>A0A240UBB4_9BURK</name>
<comment type="subunit">
    <text evidence="9">Homotetramer.</text>
</comment>
<evidence type="ECO:0000256" key="7">
    <source>
        <dbReference type="ARBA" id="ARBA00022801"/>
    </source>
</evidence>
<dbReference type="PANTHER" id="PTHR23402">
    <property type="entry name" value="PROTEASE FAMILY C15 PYROGLUTAMYL-PEPTIDASE I-RELATED"/>
    <property type="match status" value="1"/>
</dbReference>
<dbReference type="GO" id="GO:0016920">
    <property type="term" value="F:pyroglutamyl-peptidase activity"/>
    <property type="evidence" value="ECO:0007669"/>
    <property type="project" value="UniProtKB-UniRule"/>
</dbReference>
<dbReference type="CDD" id="cd00501">
    <property type="entry name" value="Peptidase_C15"/>
    <property type="match status" value="1"/>
</dbReference>
<dbReference type="SUPFAM" id="SSF53182">
    <property type="entry name" value="Pyrrolidone carboxyl peptidase (pyroglutamate aminopeptidase)"/>
    <property type="match status" value="1"/>
</dbReference>
<protein>
    <recommendedName>
        <fullName evidence="9">Pyrrolidone-carboxylate peptidase</fullName>
        <ecNumber evidence="9">3.4.19.3</ecNumber>
    </recommendedName>
    <alternativeName>
        <fullName evidence="9">5-oxoprolyl-peptidase</fullName>
    </alternativeName>
    <alternativeName>
        <fullName evidence="9">Pyroglutamyl-peptidase I</fullName>
        <shortName evidence="9">PGP-I</shortName>
        <shortName evidence="9">Pyrase</shortName>
    </alternativeName>
</protein>
<feature type="active site" evidence="9 11">
    <location>
        <position position="160"/>
    </location>
</feature>
<dbReference type="InterPro" id="IPR033694">
    <property type="entry name" value="PGPEP1_Cys_AS"/>
</dbReference>
<dbReference type="Proteomes" id="UP000194440">
    <property type="component" value="Chromosome"/>
</dbReference>
<sequence length="229" mass="24205">MQPQFMIHAPHPLSPRAERVILLTGFDPFGGDTLNPSWLIAQALHRQRIAGHTVVAAQLPTVFGQSLHRLAALVQAHQPVMTVCLGQAGGRGALSMERIGININDARIPDNTGMQPIDTPVVPEGPAAYFASLPIKAMLRAVQRAGVPCEVSQTAGTFVCNHVLYGLMHLLAQGTGPAGARGGFVHVPWASGQGTPHLPLRDMVRGIHAALWAAVLAPQDIALQAGAIH</sequence>
<dbReference type="Pfam" id="PF01470">
    <property type="entry name" value="Peptidase_C15"/>
    <property type="match status" value="1"/>
</dbReference>
<keyword evidence="7 9" id="KW-0378">Hydrolase</keyword>
<dbReference type="KEGG" id="acip:CBP36_05105"/>
<keyword evidence="5 9" id="KW-0963">Cytoplasm</keyword>
<dbReference type="GO" id="GO:0006508">
    <property type="term" value="P:proteolysis"/>
    <property type="evidence" value="ECO:0007669"/>
    <property type="project" value="UniProtKB-KW"/>
</dbReference>
<comment type="similarity">
    <text evidence="4 9">Belongs to the peptidase C15 family.</text>
</comment>
<proteinExistence type="inferred from homology"/>
<feature type="active site" evidence="9 10">
    <location>
        <position position="97"/>
    </location>
</feature>
<dbReference type="AlphaFoldDB" id="A0A240UBB4"/>
<comment type="function">
    <text evidence="2 9">Removes 5-oxoproline from various penultimate amino acid residues except L-proline.</text>
</comment>
<keyword evidence="8 9" id="KW-0788">Thiol protease</keyword>
<evidence type="ECO:0000256" key="3">
    <source>
        <dbReference type="ARBA" id="ARBA00004496"/>
    </source>
</evidence>
<keyword evidence="13" id="KW-1185">Reference proteome</keyword>
<dbReference type="NCBIfam" id="NF009676">
    <property type="entry name" value="PRK13197.1"/>
    <property type="match status" value="1"/>
</dbReference>
<evidence type="ECO:0000313" key="12">
    <source>
        <dbReference type="EMBL" id="ART58320.1"/>
    </source>
</evidence>
<comment type="catalytic activity">
    <reaction evidence="1 9 10">
        <text>Release of an N-terminal pyroglutamyl group from a polypeptide, the second amino acid generally not being Pro.</text>
        <dbReference type="EC" id="3.4.19.3"/>
    </reaction>
</comment>
<comment type="subcellular location">
    <subcellularLocation>
        <location evidence="3 9">Cytoplasm</location>
    </subcellularLocation>
</comment>
<dbReference type="PIRSF" id="PIRSF015592">
    <property type="entry name" value="Prld-crbxl_pptds"/>
    <property type="match status" value="1"/>
</dbReference>
<feature type="active site" evidence="9">
    <location>
        <position position="186"/>
    </location>
</feature>
<dbReference type="InterPro" id="IPR033693">
    <property type="entry name" value="PGPEP1_Glu_AS"/>
</dbReference>
<dbReference type="PRINTS" id="PR00706">
    <property type="entry name" value="PYROGLUPTASE"/>
</dbReference>
<evidence type="ECO:0000256" key="1">
    <source>
        <dbReference type="ARBA" id="ARBA00001770"/>
    </source>
</evidence>
<keyword evidence="6 9" id="KW-0645">Protease</keyword>
<evidence type="ECO:0000256" key="11">
    <source>
        <dbReference type="PROSITE-ProRule" id="PRU10077"/>
    </source>
</evidence>
<accession>A0A240UBB4</accession>